<dbReference type="Pfam" id="PF20150">
    <property type="entry name" value="2EXR"/>
    <property type="match status" value="1"/>
</dbReference>
<dbReference type="Proteomes" id="UP001281614">
    <property type="component" value="Unassembled WGS sequence"/>
</dbReference>
<organism evidence="2 3">
    <name type="scientific">Colletotrichum kahawae</name>
    <name type="common">Coffee berry disease fungus</name>
    <dbReference type="NCBI Taxonomy" id="34407"/>
    <lineage>
        <taxon>Eukaryota</taxon>
        <taxon>Fungi</taxon>
        <taxon>Dikarya</taxon>
        <taxon>Ascomycota</taxon>
        <taxon>Pezizomycotina</taxon>
        <taxon>Sordariomycetes</taxon>
        <taxon>Hypocreomycetidae</taxon>
        <taxon>Glomerellales</taxon>
        <taxon>Glomerellaceae</taxon>
        <taxon>Colletotrichum</taxon>
        <taxon>Colletotrichum gloeosporioides species complex</taxon>
    </lineage>
</organism>
<dbReference type="AlphaFoldDB" id="A0AAD9Y7U8"/>
<evidence type="ECO:0000313" key="3">
    <source>
        <dbReference type="Proteomes" id="UP001281614"/>
    </source>
</evidence>
<dbReference type="PANTHER" id="PTHR35910">
    <property type="entry name" value="2EXR DOMAIN-CONTAINING PROTEIN"/>
    <property type="match status" value="1"/>
</dbReference>
<dbReference type="EMBL" id="VYYT01000333">
    <property type="protein sequence ID" value="KAK2742094.1"/>
    <property type="molecule type" value="Genomic_DNA"/>
</dbReference>
<protein>
    <recommendedName>
        <fullName evidence="1">2EXR domain-containing protein</fullName>
    </recommendedName>
</protein>
<name>A0AAD9Y7U8_COLKA</name>
<dbReference type="InterPro" id="IPR045518">
    <property type="entry name" value="2EXR"/>
</dbReference>
<comment type="caution">
    <text evidence="2">The sequence shown here is derived from an EMBL/GenBank/DDBJ whole genome shotgun (WGS) entry which is preliminary data.</text>
</comment>
<sequence length="206" mass="24488">MKQAESLPLFHGILLQRHRCLRNIITVYHEPRNVEVNISSVRNLANVAAQIQRCINQQNAFHRFRHLPVELQIEVWKWTLVEPQVYCFKNEDHERERLLCPKPRPALFVCALSRKIATENLYRMPQTMRGKDTRKDHGWVYVNPATDMFYNHFFHIASPNCPESWTKIASGPAIMKKIYPYLFTWLDGHQTIRMTKLEEEWFVEKG</sequence>
<evidence type="ECO:0000259" key="1">
    <source>
        <dbReference type="Pfam" id="PF20150"/>
    </source>
</evidence>
<evidence type="ECO:0000313" key="2">
    <source>
        <dbReference type="EMBL" id="KAK2742094.1"/>
    </source>
</evidence>
<dbReference type="PANTHER" id="PTHR35910:SF1">
    <property type="entry name" value="2EXR DOMAIN-CONTAINING PROTEIN"/>
    <property type="match status" value="1"/>
</dbReference>
<keyword evidence="3" id="KW-1185">Reference proteome</keyword>
<reference evidence="2" key="1">
    <citation type="submission" date="2023-02" db="EMBL/GenBank/DDBJ databases">
        <title>Colletotrichum kahawae CIFC_Que2 genome sequencing and assembly.</title>
        <authorList>
            <person name="Baroncelli R."/>
        </authorList>
    </citation>
    <scope>NUCLEOTIDE SEQUENCE</scope>
    <source>
        <strain evidence="2">CIFC_Que2</strain>
    </source>
</reference>
<feature type="domain" description="2EXR" evidence="1">
    <location>
        <begin position="61"/>
        <end position="149"/>
    </location>
</feature>
<gene>
    <name evidence="2" type="ORF">CKAH01_01521</name>
</gene>
<proteinExistence type="predicted"/>
<accession>A0AAD9Y7U8</accession>